<keyword evidence="2" id="KW-0288">FMN</keyword>
<keyword evidence="4" id="KW-0503">Monooxygenase</keyword>
<dbReference type="RefSeq" id="WP_262095949.1">
    <property type="nucleotide sequence ID" value="NZ_JAOEGN010000005.1"/>
</dbReference>
<comment type="caution">
    <text evidence="4">The sequence shown here is derived from an EMBL/GenBank/DDBJ whole genome shotgun (WGS) entry which is preliminary data.</text>
</comment>
<evidence type="ECO:0000313" key="4">
    <source>
        <dbReference type="EMBL" id="MCU0104701.1"/>
    </source>
</evidence>
<dbReference type="Gene3D" id="3.20.20.70">
    <property type="entry name" value="Aldolase class I"/>
    <property type="match status" value="1"/>
</dbReference>
<accession>A0ABT2PWA0</accession>
<dbReference type="InterPro" id="IPR013785">
    <property type="entry name" value="Aldolase_TIM"/>
</dbReference>
<evidence type="ECO:0000256" key="3">
    <source>
        <dbReference type="ARBA" id="ARBA00023002"/>
    </source>
</evidence>
<organism evidence="4 5">
    <name type="scientific">Paracholeplasma vituli</name>
    <dbReference type="NCBI Taxonomy" id="69473"/>
    <lineage>
        <taxon>Bacteria</taxon>
        <taxon>Bacillati</taxon>
        <taxon>Mycoplasmatota</taxon>
        <taxon>Mollicutes</taxon>
        <taxon>Acholeplasmatales</taxon>
        <taxon>Acholeplasmataceae</taxon>
        <taxon>Paracholeplasma</taxon>
    </lineage>
</organism>
<keyword evidence="1" id="KW-0285">Flavoprotein</keyword>
<dbReference type="GO" id="GO:0004497">
    <property type="term" value="F:monooxygenase activity"/>
    <property type="evidence" value="ECO:0007669"/>
    <property type="project" value="UniProtKB-KW"/>
</dbReference>
<dbReference type="EMBL" id="JAOEGN010000005">
    <property type="protein sequence ID" value="MCU0104701.1"/>
    <property type="molecule type" value="Genomic_DNA"/>
</dbReference>
<gene>
    <name evidence="4" type="ORF">N7603_03430</name>
</gene>
<dbReference type="Pfam" id="PF03060">
    <property type="entry name" value="NMO"/>
    <property type="match status" value="1"/>
</dbReference>
<name>A0ABT2PWA0_9MOLU</name>
<keyword evidence="3" id="KW-0560">Oxidoreductase</keyword>
<dbReference type="SUPFAM" id="SSF51412">
    <property type="entry name" value="Inosine monophosphate dehydrogenase (IMPDH)"/>
    <property type="match status" value="1"/>
</dbReference>
<dbReference type="PANTHER" id="PTHR32332:SF33">
    <property type="entry name" value="NITRONATE MONOOXYGENASE DOMAIN-CONTAINING PROTEIN"/>
    <property type="match status" value="1"/>
</dbReference>
<dbReference type="CDD" id="cd04730">
    <property type="entry name" value="NPD_like"/>
    <property type="match status" value="1"/>
</dbReference>
<dbReference type="Proteomes" id="UP001209076">
    <property type="component" value="Unassembled WGS sequence"/>
</dbReference>
<dbReference type="PANTHER" id="PTHR32332">
    <property type="entry name" value="2-NITROPROPANE DIOXYGENASE"/>
    <property type="match status" value="1"/>
</dbReference>
<sequence length="471" mass="51586">MTSSLPRIIQGGMGVGVSSTTLANTVSKSGQLGVVSGTALAITFARRLMQKGNEIYEEAMKHFPFKKTIERIQARFHPKEAHEPFRMVEMPSIHPSEDLNELIVVANFVEVHLAKKGHKGVVGINFLEKIQFPTLASIYGAILAGVDYILMGAGIPHRMPEIIRKLTKHEDVMLPIKIAQETEHTIEMSSFSPLSFSKGESLPELKRPQFLAIVGSHTLATYLTKSEFGSPDGFVVELPIAGGHNAPPRGKYPLTETGEPIYGERDLVDFEALRALNLPFWLAGGFGDHTGLKKALELGAVGIQVGTAFAFSNESGFEPELKKQVLEQVLNGKVRVKTDIKASPTGFPFKVAEIEGTLSDETTYQARKRICDLGYLREAYRKENGSIGYRCPSEPVEDYVRKGGKVEDTVGRKCLCNGLVAGIGLGQIRKDGSTEKHLVTSGDYLNGLKPLIDPKTYSYSATQVLHYLLNS</sequence>
<proteinExistence type="predicted"/>
<evidence type="ECO:0000313" key="5">
    <source>
        <dbReference type="Proteomes" id="UP001209076"/>
    </source>
</evidence>
<protein>
    <submittedName>
        <fullName evidence="4">Nitronate monooxygenase</fullName>
    </submittedName>
</protein>
<dbReference type="InterPro" id="IPR004136">
    <property type="entry name" value="NMO"/>
</dbReference>
<evidence type="ECO:0000256" key="1">
    <source>
        <dbReference type="ARBA" id="ARBA00022630"/>
    </source>
</evidence>
<evidence type="ECO:0000256" key="2">
    <source>
        <dbReference type="ARBA" id="ARBA00022643"/>
    </source>
</evidence>
<keyword evidence="5" id="KW-1185">Reference proteome</keyword>
<reference evidence="5" key="1">
    <citation type="submission" date="2023-07" db="EMBL/GenBank/DDBJ databases">
        <title>Novel Mycoplasma species identified in domestic and wild animals.</title>
        <authorList>
            <person name="Volokhov D.V."/>
            <person name="Furtak V.A."/>
            <person name="Zagorodnyaya T.A."/>
        </authorList>
    </citation>
    <scope>NUCLEOTIDE SEQUENCE [LARGE SCALE GENOMIC DNA]</scope>
    <source>
        <strain evidence="5">92-19</strain>
    </source>
</reference>